<keyword evidence="3" id="KW-1185">Reference proteome</keyword>
<dbReference type="GeneID" id="5652493"/>
<reference evidence="2 3" key="2">
    <citation type="journal article" date="2011" name="Genome Res.">
        <title>Chromosome and gene copy number variation allow major structural change between species and strains of Leishmania.</title>
        <authorList>
            <person name="Rogers M.B."/>
            <person name="Hilley J.D."/>
            <person name="Dickens N.J."/>
            <person name="Wilkes J."/>
            <person name="Bates P.A."/>
            <person name="Depledge D.P."/>
            <person name="Harris D."/>
            <person name="Her Y."/>
            <person name="Herzyk P."/>
            <person name="Imamura H."/>
            <person name="Otto T.D."/>
            <person name="Sanders M."/>
            <person name="Seeger K."/>
            <person name="Dujardin J.C."/>
            <person name="Berriman M."/>
            <person name="Smith D.F."/>
            <person name="Hertz-Fowler C."/>
            <person name="Mottram J.C."/>
        </authorList>
    </citation>
    <scope>NUCLEOTIDE SEQUENCE [LARGE SCALE GENOMIC DNA]</scope>
    <source>
        <strain evidence="3">MHOM/IL/81/Friedlin</strain>
    </source>
</reference>
<dbReference type="VEuPathDB" id="TriTrypDB:LmjF.25.0830"/>
<dbReference type="eggNOG" id="ENOG502QTSI">
    <property type="taxonomic scope" value="Eukaryota"/>
</dbReference>
<evidence type="ECO:0000313" key="3">
    <source>
        <dbReference type="Proteomes" id="UP000000542"/>
    </source>
</evidence>
<dbReference type="HOGENOM" id="CLU_288625_0_0_1"/>
<dbReference type="Proteomes" id="UP000000542">
    <property type="component" value="Chromosome 25"/>
</dbReference>
<organism evidence="2 3">
    <name type="scientific">Leishmania major</name>
    <dbReference type="NCBI Taxonomy" id="5664"/>
    <lineage>
        <taxon>Eukaryota</taxon>
        <taxon>Discoba</taxon>
        <taxon>Euglenozoa</taxon>
        <taxon>Kinetoplastea</taxon>
        <taxon>Metakinetoplastina</taxon>
        <taxon>Trypanosomatida</taxon>
        <taxon>Trypanosomatidae</taxon>
        <taxon>Leishmaniinae</taxon>
        <taxon>Leishmania</taxon>
    </lineage>
</organism>
<evidence type="ECO:0000256" key="1">
    <source>
        <dbReference type="SAM" id="MobiDB-lite"/>
    </source>
</evidence>
<protein>
    <submittedName>
        <fullName evidence="2">Uncharacterized protein</fullName>
    </submittedName>
</protein>
<gene>
    <name evidence="2" type="ORF">LMJF_25_0830</name>
</gene>
<dbReference type="KEGG" id="lma:LMJF_25_0830"/>
<sequence>MHLACFPSLLSRPFRAPSFCVVVMQYEKPAGVMHEVIRRAFDELRLHNNAQGAITIVTHAFANAEGLPLLKSGKDLNGNTPPSTPRAVLSRSDGVVSRVRDATASIVGAPTLSSMSENGYNHSTFRPRLGGSSSMTRATQAASMQWLSAGSIGASAPLPTSTASATAIASLPAGSAECFSKHHYFNRTQALRLLLIRCEAYSVMKQHNRALQDALNAVEVSEGQSAEAYFAVGREQRRQFNIVESASAFDTAEALLHSMQQAIAAGKNVVDGWIQEPTSEEDFWAERGYQMSEVRALGITRREYELQERAAHRDSLSNSDSPPLSPLGRARTDPLSPVISGSSWRGHGHGFEPSFADTGGSVLEVPTSLNDSATTLSFAGESGADGGAAGAGNYVRDLLRCGMSLNELAMWRRLSNESRALLAMRQSHTVPSTLLGATMTLLDRRIASVRGGLIISIENNLSVPLHFIGVVAPDGLYHDAFSFPDVIAKTHCGVSMLHPRGWGGYSGCVCYELHEQLSCFFYFECPLLGSLKCGVRFVEHRASDLRRAFAEMYKETGIYGIEGGTTPSAIKSPPHTNSGAASGHNGARIGGNVSIRGATTPLATTLANMNAARAAIRTPPSGTWIASHTAASASRRPIKATGRLNGTQDIAFSLSEVLAVRLRSVELAPALEYVGAATLKKLSCVSHRYRELVNNLPPPMFYGTGRRSYPDYCVASDRYSSPWIVRDMQPVTWKLVFDGRLADQEEFSISDESDVQKHILCFSADAQTKVTGYVYFGDKRCLQYIIKESWIPFSNTLYISTPVGRTFASCVATNNQTQFTLSLTSSGGGGNTKGGAAKGGDDVLYSARKRVPPAGDVATPSARAGTTAVTATTMSTGVGGGNGSTLHSRGSLAPAALGVESDAATGIVEGANNVGVSATRRATAADAASSTIGGSSGGLGMLTLPVTTGGIAKATLYSPNVTIHPSPGKPSSETAFNGTLTAVSVASGKPEYYSIWRSQRVSGGAVVRSTSPATTNGGADIVAEVKVNPVLYGMVTKGYCAAEITLYPGADAMLVSLMSFLMTRW</sequence>
<dbReference type="VEuPathDB" id="TriTrypDB:LMJLV39_250014600"/>
<feature type="region of interest" description="Disordered" evidence="1">
    <location>
        <begin position="309"/>
        <end position="345"/>
    </location>
</feature>
<dbReference type="RefSeq" id="XP_001683837.1">
    <property type="nucleotide sequence ID" value="XM_001683785.1"/>
</dbReference>
<dbReference type="VEuPathDB" id="TriTrypDB:LMJSD75_250014500"/>
<reference evidence="2 3" key="1">
    <citation type="journal article" date="2005" name="Science">
        <title>The genome of the kinetoplastid parasite, Leishmania major.</title>
        <authorList>
            <person name="Ivens A.C."/>
            <person name="Peacock C.S."/>
            <person name="Worthey E.A."/>
            <person name="Murphy L."/>
            <person name="Aggarwal G."/>
            <person name="Berriman M."/>
            <person name="Sisk E."/>
            <person name="Rajandream M.A."/>
            <person name="Adlem E."/>
            <person name="Aert R."/>
            <person name="Anupama A."/>
            <person name="Apostolou Z."/>
            <person name="Attipoe P."/>
            <person name="Bason N."/>
            <person name="Bauser C."/>
            <person name="Beck A."/>
            <person name="Beverley S.M."/>
            <person name="Bianchettin G."/>
            <person name="Borzym K."/>
            <person name="Bothe G."/>
            <person name="Bruschi C.V."/>
            <person name="Collins M."/>
            <person name="Cadag E."/>
            <person name="Ciarloni L."/>
            <person name="Clayton C."/>
            <person name="Coulson R.M."/>
            <person name="Cronin A."/>
            <person name="Cruz A.K."/>
            <person name="Davies R.M."/>
            <person name="De Gaudenzi J."/>
            <person name="Dobson D.E."/>
            <person name="Duesterhoeft A."/>
            <person name="Fazelina G."/>
            <person name="Fosker N."/>
            <person name="Frasch A.C."/>
            <person name="Fraser A."/>
            <person name="Fuchs M."/>
            <person name="Gabel C."/>
            <person name="Goble A."/>
            <person name="Goffeau A."/>
            <person name="Harris D."/>
            <person name="Hertz-Fowler C."/>
            <person name="Hilbert H."/>
            <person name="Horn D."/>
            <person name="Huang Y."/>
            <person name="Klages S."/>
            <person name="Knights A."/>
            <person name="Kube M."/>
            <person name="Larke N."/>
            <person name="Litvin L."/>
            <person name="Lord A."/>
            <person name="Louie T."/>
            <person name="Marra M."/>
            <person name="Masuy D."/>
            <person name="Matthews K."/>
            <person name="Michaeli S."/>
            <person name="Mottram J.C."/>
            <person name="Muller-Auer S."/>
            <person name="Munden H."/>
            <person name="Nelson S."/>
            <person name="Norbertczak H."/>
            <person name="Oliver K."/>
            <person name="O'neil S."/>
            <person name="Pentony M."/>
            <person name="Pohl T.M."/>
            <person name="Price C."/>
            <person name="Purnelle B."/>
            <person name="Quail M.A."/>
            <person name="Rabbinowitsch E."/>
            <person name="Reinhardt R."/>
            <person name="Rieger M."/>
            <person name="Rinta J."/>
            <person name="Robben J."/>
            <person name="Robertson L."/>
            <person name="Ruiz J.C."/>
            <person name="Rutter S."/>
            <person name="Saunders D."/>
            <person name="Schafer M."/>
            <person name="Schein J."/>
            <person name="Schwartz D.C."/>
            <person name="Seeger K."/>
            <person name="Seyler A."/>
            <person name="Sharp S."/>
            <person name="Shin H."/>
            <person name="Sivam D."/>
            <person name="Squares R."/>
            <person name="Squares S."/>
            <person name="Tosato V."/>
            <person name="Vogt C."/>
            <person name="Volckaert G."/>
            <person name="Wambutt R."/>
            <person name="Warren T."/>
            <person name="Wedler H."/>
            <person name="Woodward J."/>
            <person name="Zhou S."/>
            <person name="Zimmermann W."/>
            <person name="Smith D.F."/>
            <person name="Blackwell J.M."/>
            <person name="Stuart K.D."/>
            <person name="Barrell B."/>
            <person name="Myler P.J."/>
        </authorList>
    </citation>
    <scope>NUCLEOTIDE SEQUENCE [LARGE SCALE GENOMIC DNA]</scope>
    <source>
        <strain evidence="3">MHOM/IL/81/Friedlin</strain>
    </source>
</reference>
<feature type="region of interest" description="Disordered" evidence="1">
    <location>
        <begin position="564"/>
        <end position="584"/>
    </location>
</feature>
<dbReference type="EMBL" id="FR796421">
    <property type="protein sequence ID" value="CAJ04982.1"/>
    <property type="molecule type" value="Genomic_DNA"/>
</dbReference>
<dbReference type="OMA" id="LAMRQSH"/>
<dbReference type="AlphaFoldDB" id="Q4QA11"/>
<evidence type="ECO:0000313" key="2">
    <source>
        <dbReference type="EMBL" id="CAJ04982.1"/>
    </source>
</evidence>
<name>Q4QA11_LEIMA</name>
<dbReference type="VEuPathDB" id="TriTrypDB:LMJFC_250015400"/>
<proteinExistence type="predicted"/>
<dbReference type="InParanoid" id="Q4QA11"/>
<accession>Q4QA11</accession>